<feature type="transmembrane region" description="Helical" evidence="1">
    <location>
        <begin position="307"/>
        <end position="329"/>
    </location>
</feature>
<dbReference type="AlphaFoldDB" id="F2D2Y9"/>
<evidence type="ECO:0000256" key="1">
    <source>
        <dbReference type="SAM" id="Phobius"/>
    </source>
</evidence>
<keyword evidence="1" id="KW-0812">Transmembrane</keyword>
<feature type="transmembrane region" description="Helical" evidence="1">
    <location>
        <begin position="277"/>
        <end position="300"/>
    </location>
</feature>
<dbReference type="PANTHER" id="PTHR36007:SF2">
    <property type="entry name" value="TRANSPORT PROTEIN-RELATED"/>
    <property type="match status" value="1"/>
</dbReference>
<feature type="transmembrane region" description="Helical" evidence="1">
    <location>
        <begin position="335"/>
        <end position="354"/>
    </location>
</feature>
<reference evidence="2" key="1">
    <citation type="journal article" date="2011" name="Plant Physiol.">
        <title>Comprehensive sequence analysis of 24,783 barley full-length cDNAs derived from 12 clone libraries.</title>
        <authorList>
            <person name="Matsumoto T."/>
            <person name="Tanaka T."/>
            <person name="Sakai H."/>
            <person name="Amano N."/>
            <person name="Kanamori H."/>
            <person name="Kurita K."/>
            <person name="Kikuta A."/>
            <person name="Kamiya K."/>
            <person name="Yamamoto M."/>
            <person name="Ikawa H."/>
            <person name="Fujii N."/>
            <person name="Hori K."/>
            <person name="Itoh T."/>
            <person name="Sato K."/>
        </authorList>
    </citation>
    <scope>NUCLEOTIDE SEQUENCE</scope>
    <source>
        <tissue evidence="2">Shoot</tissue>
    </source>
</reference>
<feature type="non-terminal residue" evidence="2">
    <location>
        <position position="1"/>
    </location>
</feature>
<dbReference type="InterPro" id="IPR009577">
    <property type="entry name" value="Sm_multidrug_ex"/>
</dbReference>
<feature type="transmembrane region" description="Helical" evidence="1">
    <location>
        <begin position="221"/>
        <end position="240"/>
    </location>
</feature>
<name>F2D2Y9_HORVV</name>
<organism evidence="2">
    <name type="scientific">Hordeum vulgare subsp. vulgare</name>
    <name type="common">Domesticated barley</name>
    <dbReference type="NCBI Taxonomy" id="112509"/>
    <lineage>
        <taxon>Eukaryota</taxon>
        <taxon>Viridiplantae</taxon>
        <taxon>Streptophyta</taxon>
        <taxon>Embryophyta</taxon>
        <taxon>Tracheophyta</taxon>
        <taxon>Spermatophyta</taxon>
        <taxon>Magnoliopsida</taxon>
        <taxon>Liliopsida</taxon>
        <taxon>Poales</taxon>
        <taxon>Poaceae</taxon>
        <taxon>BOP clade</taxon>
        <taxon>Pooideae</taxon>
        <taxon>Triticodae</taxon>
        <taxon>Triticeae</taxon>
        <taxon>Hordeinae</taxon>
        <taxon>Hordeum</taxon>
    </lineage>
</organism>
<evidence type="ECO:0000313" key="2">
    <source>
        <dbReference type="EMBL" id="BAJ89460.1"/>
    </source>
</evidence>
<dbReference type="Pfam" id="PF06695">
    <property type="entry name" value="Sm_multidrug_ex"/>
    <property type="match status" value="1"/>
</dbReference>
<protein>
    <submittedName>
        <fullName evidence="2">Predicted protein</fullName>
    </submittedName>
</protein>
<proteinExistence type="evidence at transcript level"/>
<sequence length="363" mass="37860">VCARVPLPLSLPSVVCGGSGLGRSSDDPLVTTVRTHPTKPAELHGKPLSPRPEQPAMAAALLAAAAPSPLPPAPWRRRPLLAAPPPALRCLRAPPSDPPAIPPPPRKALAPVARAVAPARGGAEATEEPGQAPRDWGALAGRLAVGALLGSAALLGCRGAALAAAEDSIKASGFGLRVAASLRSLGWPDDAVVFTLATLPVLELRGAIPAGYWMRLHPVRLTVLAVLGNMVPVPFIILYLKKLATFLSQRSAWATQIMDILFERARRKAAPVEEFQWLGLMLFVAVPFPGTGAWTGAIIASVLGMPFWSGLSANFVGVVLAGLLVNLLMNLGLKYAIGTGVLLFVVSTVMWGALRGIKKSLNT</sequence>
<accession>F2D2Y9</accession>
<dbReference type="EMBL" id="AK358246">
    <property type="protein sequence ID" value="BAJ89460.1"/>
    <property type="molecule type" value="mRNA"/>
</dbReference>
<dbReference type="PANTHER" id="PTHR36007">
    <property type="entry name" value="TRANSPORT PROTEIN-RELATED"/>
    <property type="match status" value="1"/>
</dbReference>
<keyword evidence="1" id="KW-0472">Membrane</keyword>
<keyword evidence="1" id="KW-1133">Transmembrane helix</keyword>